<comment type="caution">
    <text evidence="1">The sequence shown here is derived from an EMBL/GenBank/DDBJ whole genome shotgun (WGS) entry which is preliminary data.</text>
</comment>
<evidence type="ECO:0000313" key="1">
    <source>
        <dbReference type="EMBL" id="KAF4715601.1"/>
    </source>
</evidence>
<evidence type="ECO:0000313" key="2">
    <source>
        <dbReference type="Proteomes" id="UP000574390"/>
    </source>
</evidence>
<sequence length="91" mass="10234">PSFLSIARALAYNNIDDAAFSEFMTSVVSSRHAAITTACEDVAVTLYRVQRLRDRREFATAVEFIFTHPTLNVILPDKEEVFTARQLVQVA</sequence>
<dbReference type="EMBL" id="JABANM010024817">
    <property type="protein sequence ID" value="KAF4715601.1"/>
    <property type="molecule type" value="Genomic_DNA"/>
</dbReference>
<accession>A0A7J6R5Q2</accession>
<dbReference type="Proteomes" id="UP000574390">
    <property type="component" value="Unassembled WGS sequence"/>
</dbReference>
<feature type="non-terminal residue" evidence="1">
    <location>
        <position position="91"/>
    </location>
</feature>
<reference evidence="1 2" key="1">
    <citation type="submission" date="2020-04" db="EMBL/GenBank/DDBJ databases">
        <title>Perkinsus olseni comparative genomics.</title>
        <authorList>
            <person name="Bogema D.R."/>
        </authorList>
    </citation>
    <scope>NUCLEOTIDE SEQUENCE [LARGE SCALE GENOMIC DNA]</scope>
    <source>
        <strain evidence="1">ATCC PRA-205</strain>
    </source>
</reference>
<dbReference type="AlphaFoldDB" id="A0A7J6R5Q2"/>
<feature type="non-terminal residue" evidence="1">
    <location>
        <position position="1"/>
    </location>
</feature>
<gene>
    <name evidence="1" type="ORF">FOZ62_021616</name>
</gene>
<name>A0A7J6R5Q2_PEROL</name>
<protein>
    <submittedName>
        <fullName evidence="1">Uncharacterized protein</fullName>
    </submittedName>
</protein>
<organism evidence="1 2">
    <name type="scientific">Perkinsus olseni</name>
    <name type="common">Perkinsus atlanticus</name>
    <dbReference type="NCBI Taxonomy" id="32597"/>
    <lineage>
        <taxon>Eukaryota</taxon>
        <taxon>Sar</taxon>
        <taxon>Alveolata</taxon>
        <taxon>Perkinsozoa</taxon>
        <taxon>Perkinsea</taxon>
        <taxon>Perkinsida</taxon>
        <taxon>Perkinsidae</taxon>
        <taxon>Perkinsus</taxon>
    </lineage>
</organism>
<proteinExistence type="predicted"/>